<feature type="region of interest" description="Disordered" evidence="1">
    <location>
        <begin position="229"/>
        <end position="262"/>
    </location>
</feature>
<evidence type="ECO:0000313" key="3">
    <source>
        <dbReference type="Proteomes" id="UP000015106"/>
    </source>
</evidence>
<organism evidence="2 3">
    <name type="scientific">Triticum urartu</name>
    <name type="common">Red wild einkorn</name>
    <name type="synonym">Crithodium urartu</name>
    <dbReference type="NCBI Taxonomy" id="4572"/>
    <lineage>
        <taxon>Eukaryota</taxon>
        <taxon>Viridiplantae</taxon>
        <taxon>Streptophyta</taxon>
        <taxon>Embryophyta</taxon>
        <taxon>Tracheophyta</taxon>
        <taxon>Spermatophyta</taxon>
        <taxon>Magnoliopsida</taxon>
        <taxon>Liliopsida</taxon>
        <taxon>Poales</taxon>
        <taxon>Poaceae</taxon>
        <taxon>BOP clade</taxon>
        <taxon>Pooideae</taxon>
        <taxon>Triticodae</taxon>
        <taxon>Triticeae</taxon>
        <taxon>Triticinae</taxon>
        <taxon>Triticum</taxon>
    </lineage>
</organism>
<sequence length="262" mass="28856">MATLRELAFAFARLVARRHHPRFASRNFGIAAYRRQAFGTRRHGRPDKNGGRRRWVSRRRYGPDGGLRHCNRWVQRHHSNGAAGPSTRTVVPREVTPVIPQEAAAEPVVVDEQDAAVPEIAAGEVVAVQGMFVIEDEYEEASVSNDTTDPDELLPPPSAFAVPPMAWLLGGPSADWLADDPEHEFSNYYVPTSRLRTVSPVPDTLQRGSRALRSAELWPRVGVRLAVGCGSHGRAPISGEDGRGRSRARRTRPSGSPRPQSP</sequence>
<reference evidence="2" key="3">
    <citation type="submission" date="2022-06" db="UniProtKB">
        <authorList>
            <consortium name="EnsemblPlants"/>
        </authorList>
    </citation>
    <scope>IDENTIFICATION</scope>
</reference>
<dbReference type="Proteomes" id="UP000015106">
    <property type="component" value="Chromosome 3"/>
</dbReference>
<feature type="compositionally biased region" description="Basic residues" evidence="1">
    <location>
        <begin position="40"/>
        <end position="60"/>
    </location>
</feature>
<proteinExistence type="predicted"/>
<keyword evidence="3" id="KW-1185">Reference proteome</keyword>
<dbReference type="AlphaFoldDB" id="A0A8R7U2D8"/>
<feature type="compositionally biased region" description="Low complexity" evidence="1">
    <location>
        <begin position="253"/>
        <end position="262"/>
    </location>
</feature>
<dbReference type="EnsemblPlants" id="TuG1812G0300005322.01.T01">
    <property type="protein sequence ID" value="TuG1812G0300005322.01.T01.cds341727"/>
    <property type="gene ID" value="TuG1812G0300005322.01"/>
</dbReference>
<name>A0A8R7U2D8_TRIUA</name>
<reference evidence="3" key="1">
    <citation type="journal article" date="2013" name="Nature">
        <title>Draft genome of the wheat A-genome progenitor Triticum urartu.</title>
        <authorList>
            <person name="Ling H.Q."/>
            <person name="Zhao S."/>
            <person name="Liu D."/>
            <person name="Wang J."/>
            <person name="Sun H."/>
            <person name="Zhang C."/>
            <person name="Fan H."/>
            <person name="Li D."/>
            <person name="Dong L."/>
            <person name="Tao Y."/>
            <person name="Gao C."/>
            <person name="Wu H."/>
            <person name="Li Y."/>
            <person name="Cui Y."/>
            <person name="Guo X."/>
            <person name="Zheng S."/>
            <person name="Wang B."/>
            <person name="Yu K."/>
            <person name="Liang Q."/>
            <person name="Yang W."/>
            <person name="Lou X."/>
            <person name="Chen J."/>
            <person name="Feng M."/>
            <person name="Jian J."/>
            <person name="Zhang X."/>
            <person name="Luo G."/>
            <person name="Jiang Y."/>
            <person name="Liu J."/>
            <person name="Wang Z."/>
            <person name="Sha Y."/>
            <person name="Zhang B."/>
            <person name="Wu H."/>
            <person name="Tang D."/>
            <person name="Shen Q."/>
            <person name="Xue P."/>
            <person name="Zou S."/>
            <person name="Wang X."/>
            <person name="Liu X."/>
            <person name="Wang F."/>
            <person name="Yang Y."/>
            <person name="An X."/>
            <person name="Dong Z."/>
            <person name="Zhang K."/>
            <person name="Zhang X."/>
            <person name="Luo M.C."/>
            <person name="Dvorak J."/>
            <person name="Tong Y."/>
            <person name="Wang J."/>
            <person name="Yang H."/>
            <person name="Li Z."/>
            <person name="Wang D."/>
            <person name="Zhang A."/>
            <person name="Wang J."/>
        </authorList>
    </citation>
    <scope>NUCLEOTIDE SEQUENCE</scope>
    <source>
        <strain evidence="3">cv. G1812</strain>
    </source>
</reference>
<dbReference type="Gramene" id="TuG1812G0300005322.01.T01">
    <property type="protein sequence ID" value="TuG1812G0300005322.01.T01.cds341727"/>
    <property type="gene ID" value="TuG1812G0300005322.01"/>
</dbReference>
<feature type="region of interest" description="Disordered" evidence="1">
    <location>
        <begin position="39"/>
        <end position="61"/>
    </location>
</feature>
<evidence type="ECO:0000256" key="1">
    <source>
        <dbReference type="SAM" id="MobiDB-lite"/>
    </source>
</evidence>
<protein>
    <submittedName>
        <fullName evidence="2">Uncharacterized protein</fullName>
    </submittedName>
</protein>
<accession>A0A8R7U2D8</accession>
<reference evidence="2" key="2">
    <citation type="submission" date="2018-03" db="EMBL/GenBank/DDBJ databases">
        <title>The Triticum urartu genome reveals the dynamic nature of wheat genome evolution.</title>
        <authorList>
            <person name="Ling H."/>
            <person name="Ma B."/>
            <person name="Shi X."/>
            <person name="Liu H."/>
            <person name="Dong L."/>
            <person name="Sun H."/>
            <person name="Cao Y."/>
            <person name="Gao Q."/>
            <person name="Zheng S."/>
            <person name="Li Y."/>
            <person name="Yu Y."/>
            <person name="Du H."/>
            <person name="Qi M."/>
            <person name="Li Y."/>
            <person name="Yu H."/>
            <person name="Cui Y."/>
            <person name="Wang N."/>
            <person name="Chen C."/>
            <person name="Wu H."/>
            <person name="Zhao Y."/>
            <person name="Zhang J."/>
            <person name="Li Y."/>
            <person name="Zhou W."/>
            <person name="Zhang B."/>
            <person name="Hu W."/>
            <person name="Eijk M."/>
            <person name="Tang J."/>
            <person name="Witsenboer H."/>
            <person name="Zhao S."/>
            <person name="Li Z."/>
            <person name="Zhang A."/>
            <person name="Wang D."/>
            <person name="Liang C."/>
        </authorList>
    </citation>
    <scope>NUCLEOTIDE SEQUENCE [LARGE SCALE GENOMIC DNA]</scope>
    <source>
        <strain evidence="2">cv. G1812</strain>
    </source>
</reference>
<evidence type="ECO:0000313" key="2">
    <source>
        <dbReference type="EnsemblPlants" id="TuG1812G0300005322.01.T01.cds341727"/>
    </source>
</evidence>